<feature type="transmembrane region" description="Helical" evidence="1">
    <location>
        <begin position="20"/>
        <end position="44"/>
    </location>
</feature>
<dbReference type="EMBL" id="JABZGW010000142">
    <property type="protein sequence ID" value="MBF4807828.1"/>
    <property type="molecule type" value="Genomic_DNA"/>
</dbReference>
<evidence type="ECO:0000256" key="1">
    <source>
        <dbReference type="SAM" id="Phobius"/>
    </source>
</evidence>
<reference evidence="2" key="1">
    <citation type="submission" date="2020-04" db="EMBL/GenBank/DDBJ databases">
        <title>Deep metagenomics examines the oral microbiome during advanced dental caries in children, revealing novel taxa and co-occurrences with host molecules.</title>
        <authorList>
            <person name="Baker J.L."/>
            <person name="Morton J.T."/>
            <person name="Dinis M."/>
            <person name="Alvarez R."/>
            <person name="Tran N.C."/>
            <person name="Knight R."/>
            <person name="Edlund A."/>
        </authorList>
    </citation>
    <scope>NUCLEOTIDE SEQUENCE</scope>
    <source>
        <strain evidence="2">JCVI_38_bin.5</strain>
    </source>
</reference>
<evidence type="ECO:0000313" key="2">
    <source>
        <dbReference type="EMBL" id="MBF4807828.1"/>
    </source>
</evidence>
<dbReference type="Proteomes" id="UP000698335">
    <property type="component" value="Unassembled WGS sequence"/>
</dbReference>
<keyword evidence="1" id="KW-1133">Transmembrane helix</keyword>
<keyword evidence="1" id="KW-0472">Membrane</keyword>
<name>A0A930YNA7_9ACTN</name>
<organism evidence="2 3">
    <name type="scientific">Lancefieldella rimae</name>
    <dbReference type="NCBI Taxonomy" id="1383"/>
    <lineage>
        <taxon>Bacteria</taxon>
        <taxon>Bacillati</taxon>
        <taxon>Actinomycetota</taxon>
        <taxon>Coriobacteriia</taxon>
        <taxon>Coriobacteriales</taxon>
        <taxon>Atopobiaceae</taxon>
        <taxon>Lancefieldella</taxon>
    </lineage>
</organism>
<dbReference type="RefSeq" id="WP_314775279.1">
    <property type="nucleotide sequence ID" value="NZ_CAUUNA010000033.1"/>
</dbReference>
<keyword evidence="1" id="KW-0812">Transmembrane</keyword>
<protein>
    <submittedName>
        <fullName evidence="2">Uncharacterized protein</fullName>
    </submittedName>
</protein>
<proteinExistence type="predicted"/>
<evidence type="ECO:0000313" key="3">
    <source>
        <dbReference type="Proteomes" id="UP000698335"/>
    </source>
</evidence>
<gene>
    <name evidence="2" type="ORF">HXK26_03950</name>
</gene>
<accession>A0A930YNA7</accession>
<sequence>MLRQREKFERIDVPRDNNPYRNIIGAGVVVAVCIVVTLVCVTLWNRVQLESHLGDHGLNSALAQQKVSSDEVAGYTRSQDEFTSVLLLTTDKLRGEGCKLQAASLLVLNKSAGTGTLVKLPLNTTITDTTDAENTTTTLEALFEKGGAEACIAPLAAASNIKMTHVIVATQESWDEIAGLSGSGAQALINNSGKLLSTLYTDMKPNELLELAEIVQPIGVSNLNRLEVEASDDEAGTTLDQTSLGQGVGLLVSQ</sequence>
<dbReference type="AlphaFoldDB" id="A0A930YNA7"/>
<comment type="caution">
    <text evidence="2">The sequence shown here is derived from an EMBL/GenBank/DDBJ whole genome shotgun (WGS) entry which is preliminary data.</text>
</comment>